<evidence type="ECO:0000313" key="2">
    <source>
        <dbReference type="EMBL" id="ANE79381.1"/>
    </source>
</evidence>
<feature type="transmembrane region" description="Helical" evidence="1">
    <location>
        <begin position="93"/>
        <end position="117"/>
    </location>
</feature>
<dbReference type="Proteomes" id="UP000077143">
    <property type="component" value="Chromosome"/>
</dbReference>
<feature type="transmembrane region" description="Helical" evidence="1">
    <location>
        <begin position="20"/>
        <end position="47"/>
    </location>
</feature>
<keyword evidence="3" id="KW-1185">Reference proteome</keyword>
<dbReference type="EMBL" id="CP015596">
    <property type="protein sequence ID" value="ANE79381.1"/>
    <property type="molecule type" value="Genomic_DNA"/>
</dbReference>
<dbReference type="AlphaFoldDB" id="A0A172UK94"/>
<dbReference type="OrthoDB" id="4640936at2"/>
<name>A0A172UK94_9MYCO</name>
<sequence>MTYPYGYPPPKPRASGIDIAVSITALVLTVAGGGVAAFFGIFFMAFTDHCPPETCDIDAGVTAMFTGFTVAAVMWLVGTTLTIVAMVRRAAAWPFAIGTLALCALACVAGIGGYLVAVGG</sequence>
<keyword evidence="1" id="KW-0472">Membrane</keyword>
<gene>
    <name evidence="2" type="ORF">A7U43_08630</name>
</gene>
<evidence type="ECO:0000256" key="1">
    <source>
        <dbReference type="SAM" id="Phobius"/>
    </source>
</evidence>
<feature type="transmembrane region" description="Helical" evidence="1">
    <location>
        <begin position="59"/>
        <end position="87"/>
    </location>
</feature>
<organism evidence="2 3">
    <name type="scientific">Mycobacterium adipatum</name>
    <dbReference type="NCBI Taxonomy" id="1682113"/>
    <lineage>
        <taxon>Bacteria</taxon>
        <taxon>Bacillati</taxon>
        <taxon>Actinomycetota</taxon>
        <taxon>Actinomycetes</taxon>
        <taxon>Mycobacteriales</taxon>
        <taxon>Mycobacteriaceae</taxon>
        <taxon>Mycobacterium</taxon>
    </lineage>
</organism>
<dbReference type="STRING" id="1682113.A7U43_08630"/>
<proteinExistence type="predicted"/>
<protein>
    <submittedName>
        <fullName evidence="2">Uncharacterized protein</fullName>
    </submittedName>
</protein>
<dbReference type="RefSeq" id="WP_067993555.1">
    <property type="nucleotide sequence ID" value="NZ_CP015596.1"/>
</dbReference>
<reference evidence="2 3" key="1">
    <citation type="submission" date="2016-05" db="EMBL/GenBank/DDBJ databases">
        <title>Complete genome sequence of a phthalic acid esters degrading Mycobacterium sp. YC-RL4.</title>
        <authorList>
            <person name="Ren L."/>
            <person name="Fan S."/>
            <person name="Ruth N."/>
            <person name="Jia Y."/>
            <person name="Wang J."/>
            <person name="Qiao C."/>
        </authorList>
    </citation>
    <scope>NUCLEOTIDE SEQUENCE [LARGE SCALE GENOMIC DNA]</scope>
    <source>
        <strain evidence="2 3">YC-RL4</strain>
    </source>
</reference>
<keyword evidence="1" id="KW-1133">Transmembrane helix</keyword>
<dbReference type="KEGG" id="madi:A7U43_08630"/>
<keyword evidence="1" id="KW-0812">Transmembrane</keyword>
<accession>A0A172UK94</accession>
<evidence type="ECO:0000313" key="3">
    <source>
        <dbReference type="Proteomes" id="UP000077143"/>
    </source>
</evidence>